<accession>A0A8K0GKE1</accession>
<dbReference type="OrthoDB" id="311633at2759"/>
<dbReference type="InterPro" id="IPR046408">
    <property type="entry name" value="CIAPIN1"/>
</dbReference>
<evidence type="ECO:0000256" key="4">
    <source>
        <dbReference type="ARBA" id="ARBA00022490"/>
    </source>
</evidence>
<dbReference type="Proteomes" id="UP000796880">
    <property type="component" value="Unassembled WGS sequence"/>
</dbReference>
<evidence type="ECO:0000256" key="2">
    <source>
        <dbReference type="ARBA" id="ARBA00008169"/>
    </source>
</evidence>
<evidence type="ECO:0000313" key="14">
    <source>
        <dbReference type="EMBL" id="KAF3432477.1"/>
    </source>
</evidence>
<dbReference type="SUPFAM" id="SSF53335">
    <property type="entry name" value="S-adenosyl-L-methionine-dependent methyltransferases"/>
    <property type="match status" value="1"/>
</dbReference>
<evidence type="ECO:0000313" key="15">
    <source>
        <dbReference type="Proteomes" id="UP000796880"/>
    </source>
</evidence>
<name>A0A8K0GKE1_9ROSA</name>
<dbReference type="GO" id="GO:0051537">
    <property type="term" value="F:2 iron, 2 sulfur cluster binding"/>
    <property type="evidence" value="ECO:0007669"/>
    <property type="project" value="UniProtKB-UniRule"/>
</dbReference>
<dbReference type="AlphaFoldDB" id="A0A8K0GKE1"/>
<evidence type="ECO:0000256" key="5">
    <source>
        <dbReference type="ARBA" id="ARBA00022714"/>
    </source>
</evidence>
<gene>
    <name evidence="14" type="ORF">FNV43_RR27217</name>
</gene>
<evidence type="ECO:0000259" key="13">
    <source>
        <dbReference type="Pfam" id="PF08241"/>
    </source>
</evidence>
<dbReference type="Pfam" id="PF05093">
    <property type="entry name" value="CIAPIN1"/>
    <property type="match status" value="1"/>
</dbReference>
<comment type="domain">
    <text evidence="10">The twin Cx2C motifs are involved in the recognition by the mitochondrial MIA40-ERV1 disulfide relay system. The formation of 2 disulfide bonds in the Cx2C motifs through dithiol/disulfide exchange reactions effectively traps the protein in the mitochondrial intermembrane space.</text>
</comment>
<keyword evidence="15" id="KW-1185">Reference proteome</keyword>
<evidence type="ECO:0000256" key="10">
    <source>
        <dbReference type="HAMAP-Rule" id="MF_03115"/>
    </source>
</evidence>
<dbReference type="Gene3D" id="3.40.50.150">
    <property type="entry name" value="Vaccinia Virus protein VP39"/>
    <property type="match status" value="1"/>
</dbReference>
<protein>
    <recommendedName>
        <fullName evidence="10">Anamorsin homolog</fullName>
    </recommendedName>
    <alternativeName>
        <fullName evidence="10">Fe-S cluster assembly protein DRE2 homolog</fullName>
    </alternativeName>
</protein>
<comment type="function">
    <text evidence="10">Component of the cytosolic iron-sulfur (Fe-S) protein assembly (CIA) machinery. Required for the maturation of extramitochondrial Fe-S proteins. Part of an electron transfer chain functioning in an early step of cytosolic Fe-S biogenesis, facilitating the de novo assembly of a [4Fe-4S] cluster on the cytosolic Fe-S scaffold complex. Electrons are transferred from NADPH via a FAD- and FMN-containing diflavin oxidoreductase. Together with the diflavin oxidoreductase, also required for the assembly of the diferric tyrosyl radical cofactor of ribonucleotide reductase (RNR), probably by providing electrons for reduction during radical cofactor maturation in the catalytic small subunit.</text>
</comment>
<comment type="caution">
    <text evidence="10">Lacks conserved residue(s) required for the propagation of feature annotation.</text>
</comment>
<feature type="binding site" evidence="10">
    <location>
        <position position="205"/>
    </location>
    <ligand>
        <name>[2Fe-2S] cluster</name>
        <dbReference type="ChEBI" id="CHEBI:190135"/>
    </ligand>
</feature>
<feature type="binding site" evidence="10">
    <location>
        <position position="191"/>
    </location>
    <ligand>
        <name>[2Fe-2S] cluster</name>
        <dbReference type="ChEBI" id="CHEBI:190135"/>
    </ligand>
</feature>
<keyword evidence="6 10" id="KW-0479">Metal-binding</keyword>
<keyword evidence="3 10" id="KW-0004">4Fe-4S</keyword>
<keyword evidence="4 10" id="KW-0963">Cytoplasm</keyword>
<dbReference type="Pfam" id="PF08241">
    <property type="entry name" value="Methyltransf_11"/>
    <property type="match status" value="1"/>
</dbReference>
<dbReference type="InterPro" id="IPR007785">
    <property type="entry name" value="Anamorsin"/>
</dbReference>
<evidence type="ECO:0000256" key="7">
    <source>
        <dbReference type="ARBA" id="ARBA00023004"/>
    </source>
</evidence>
<dbReference type="InterPro" id="IPR029063">
    <property type="entry name" value="SAM-dependent_MTases_sf"/>
</dbReference>
<keyword evidence="5 10" id="KW-0001">2Fe-2S</keyword>
<comment type="caution">
    <text evidence="14">The sequence shown here is derived from an EMBL/GenBank/DDBJ whole genome shotgun (WGS) entry which is preliminary data.</text>
</comment>
<evidence type="ECO:0000256" key="6">
    <source>
        <dbReference type="ARBA" id="ARBA00022723"/>
    </source>
</evidence>
<feature type="binding site" evidence="10">
    <location>
        <position position="234"/>
    </location>
    <ligand>
        <name>[4Fe-4S] cluster</name>
        <dbReference type="ChEBI" id="CHEBI:49883"/>
    </ligand>
</feature>
<comment type="subunit">
    <text evidence="10">Monomer.</text>
</comment>
<feature type="binding site" evidence="10">
    <location>
        <position position="200"/>
    </location>
    <ligand>
        <name>[2Fe-2S] cluster</name>
        <dbReference type="ChEBI" id="CHEBI:190135"/>
    </ligand>
</feature>
<dbReference type="GO" id="GO:0008757">
    <property type="term" value="F:S-adenosylmethionine-dependent methyltransferase activity"/>
    <property type="evidence" value="ECO:0007669"/>
    <property type="project" value="InterPro"/>
</dbReference>
<dbReference type="GO" id="GO:0005634">
    <property type="term" value="C:nucleus"/>
    <property type="evidence" value="ECO:0007669"/>
    <property type="project" value="InterPro"/>
</dbReference>
<dbReference type="GO" id="GO:0008081">
    <property type="term" value="F:phosphoric diester hydrolase activity"/>
    <property type="evidence" value="ECO:0007669"/>
    <property type="project" value="InterPro"/>
</dbReference>
<dbReference type="Gene3D" id="3.30.870.10">
    <property type="entry name" value="Endonuclease Chain A"/>
    <property type="match status" value="1"/>
</dbReference>
<feature type="active site" description="Proton donor/acceptor" evidence="11">
    <location>
        <position position="474"/>
    </location>
</feature>
<feature type="region of interest" description="Fe-S binding site B" evidence="10">
    <location>
        <begin position="231"/>
        <end position="245"/>
    </location>
</feature>
<dbReference type="Pfam" id="PF06087">
    <property type="entry name" value="Tyr-DNA_phospho"/>
    <property type="match status" value="1"/>
</dbReference>
<dbReference type="PANTHER" id="PTHR13273">
    <property type="entry name" value="ANAMORSIN"/>
    <property type="match status" value="1"/>
</dbReference>
<comment type="similarity">
    <text evidence="2 10">Belongs to the anamorsin family.</text>
</comment>
<dbReference type="GO" id="GO:0005758">
    <property type="term" value="C:mitochondrial intermembrane space"/>
    <property type="evidence" value="ECO:0007669"/>
    <property type="project" value="UniProtKB-SubCell"/>
</dbReference>
<evidence type="ECO:0000256" key="8">
    <source>
        <dbReference type="ARBA" id="ARBA00023014"/>
    </source>
</evidence>
<keyword evidence="9 10" id="KW-0496">Mitochondrion</keyword>
<dbReference type="GO" id="GO:0006281">
    <property type="term" value="P:DNA repair"/>
    <property type="evidence" value="ECO:0007669"/>
    <property type="project" value="InterPro"/>
</dbReference>
<keyword evidence="8 10" id="KW-0411">Iron-sulfur</keyword>
<organism evidence="14 15">
    <name type="scientific">Rhamnella rubrinervis</name>
    <dbReference type="NCBI Taxonomy" id="2594499"/>
    <lineage>
        <taxon>Eukaryota</taxon>
        <taxon>Viridiplantae</taxon>
        <taxon>Streptophyta</taxon>
        <taxon>Embryophyta</taxon>
        <taxon>Tracheophyta</taxon>
        <taxon>Spermatophyta</taxon>
        <taxon>Magnoliopsida</taxon>
        <taxon>eudicotyledons</taxon>
        <taxon>Gunneridae</taxon>
        <taxon>Pentapetalae</taxon>
        <taxon>rosids</taxon>
        <taxon>fabids</taxon>
        <taxon>Rosales</taxon>
        <taxon>Rhamnaceae</taxon>
        <taxon>rhamnoid group</taxon>
        <taxon>Rhamneae</taxon>
        <taxon>Rhamnella</taxon>
    </lineage>
</organism>
<dbReference type="SUPFAM" id="SSF56024">
    <property type="entry name" value="Phospholipase D/nuclease"/>
    <property type="match status" value="1"/>
</dbReference>
<sequence>MVGKVLAFTEDAVLPVSTVFDIIRELADGGVEKCDPQIITQVSSLNQLPLESSSMEVVIFLCRLIELPSEHLLREISRVLKPDGTVLLVFHSQSAAGATDKTSALERQLLLVGFLEAKVLQLKLNSASDGQFFTVKARKPSWKIGSSFSLKKSVKTLPKVQIDDDLDLIDEDSLLTDEDLKKPQLPLVGDCEVGSTRKACKNCTCGRAEAEQEVQKLGLIDDLLDNPQSACGSCGLGDAFRCSTCPYKGLPPFKLGEKDVDSPLRTGNRVLAILAVASRLIFLNDDSPCYYQFLSVEYLQLRDLSVNLPTYGRFSINASFFKNFDNSNTEVRLIASVPGYHMGTSLKMWGHMKLCTVLQDCTFDKEFRKSPLFSSLGSLDEKWMAELASSMSSGLSEDKTPLGLGEPLIVWPTVEDVRCSLEVRSNMKEGYVLFKLMKESRTYSGNVIPSPLKNAEKTLLKKYWAKWKARHTGHCWFLLASENLNKAAWGGLQKNNSQLMIRSYEEKCESSENSRERKTEMVTLNWERSLNTVSSSTKVIKLPVP</sequence>
<proteinExistence type="inferred from homology"/>
<feature type="domain" description="Anamorsin C-terminal" evidence="12">
    <location>
        <begin position="217"/>
        <end position="258"/>
    </location>
</feature>
<dbReference type="InterPro" id="IPR013216">
    <property type="entry name" value="Methyltransf_11"/>
</dbReference>
<dbReference type="HAMAP" id="MF_03115">
    <property type="entry name" value="Anamorsin"/>
    <property type="match status" value="1"/>
</dbReference>
<feature type="binding site" evidence="10">
    <location>
        <position position="245"/>
    </location>
    <ligand>
        <name>[4Fe-4S] cluster</name>
        <dbReference type="ChEBI" id="CHEBI:49883"/>
    </ligand>
</feature>
<feature type="domain" description="Methyltransferase type 11" evidence="13">
    <location>
        <begin position="38"/>
        <end position="87"/>
    </location>
</feature>
<reference evidence="14" key="1">
    <citation type="submission" date="2020-03" db="EMBL/GenBank/DDBJ databases">
        <title>A high-quality chromosome-level genome assembly of a woody plant with both climbing and erect habits, Rhamnella rubrinervis.</title>
        <authorList>
            <person name="Lu Z."/>
            <person name="Yang Y."/>
            <person name="Zhu X."/>
            <person name="Sun Y."/>
        </authorList>
    </citation>
    <scope>NUCLEOTIDE SEQUENCE</scope>
    <source>
        <strain evidence="14">BYM</strain>
        <tissue evidence="14">Leaf</tissue>
    </source>
</reference>
<dbReference type="EMBL" id="VOIH02000012">
    <property type="protein sequence ID" value="KAF3432477.1"/>
    <property type="molecule type" value="Genomic_DNA"/>
</dbReference>
<dbReference type="GO" id="GO:0051539">
    <property type="term" value="F:4 iron, 4 sulfur cluster binding"/>
    <property type="evidence" value="ECO:0007669"/>
    <property type="project" value="UniProtKB-KW"/>
</dbReference>
<comment type="domain">
    <text evidence="10">The N-terminal domain has structural similarity with S-adenosyl-L-methionine-dependent methyltransferases, but does not bind S-adenosyl-L-methionine. It is required for correct assembly of the 2 Fe-S clusters.</text>
</comment>
<comment type="subcellular location">
    <subcellularLocation>
        <location evidence="10">Cytoplasm</location>
    </subcellularLocation>
    <subcellularLocation>
        <location evidence="10">Mitochondrion intermembrane space</location>
    </subcellularLocation>
</comment>
<feature type="binding site" evidence="10">
    <location>
        <position position="203"/>
    </location>
    <ligand>
        <name>[2Fe-2S] cluster</name>
        <dbReference type="ChEBI" id="CHEBI:190135"/>
    </ligand>
</feature>
<feature type="binding site" evidence="10">
    <location>
        <position position="242"/>
    </location>
    <ligand>
        <name>[4Fe-4S] cluster</name>
        <dbReference type="ChEBI" id="CHEBI:49883"/>
    </ligand>
</feature>
<evidence type="ECO:0000256" key="1">
    <source>
        <dbReference type="ARBA" id="ARBA00001966"/>
    </source>
</evidence>
<dbReference type="InterPro" id="IPR010347">
    <property type="entry name" value="Tdp1"/>
</dbReference>
<comment type="domain">
    <text evidence="10">The C-terminal domain binds 2 Fe-S clusters but is otherwise mostly in an intrinsically disordered conformation.</text>
</comment>
<evidence type="ECO:0000256" key="3">
    <source>
        <dbReference type="ARBA" id="ARBA00022485"/>
    </source>
</evidence>
<evidence type="ECO:0000256" key="9">
    <source>
        <dbReference type="ARBA" id="ARBA00023128"/>
    </source>
</evidence>
<feature type="short sequence motif" description="Cx2C motif 2" evidence="10">
    <location>
        <begin position="242"/>
        <end position="245"/>
    </location>
</feature>
<comment type="cofactor">
    <cofactor evidence="10">
        <name>[2Fe-2S] cluster</name>
        <dbReference type="ChEBI" id="CHEBI:190135"/>
    </cofactor>
</comment>
<dbReference type="GO" id="GO:0009055">
    <property type="term" value="F:electron transfer activity"/>
    <property type="evidence" value="ECO:0007669"/>
    <property type="project" value="UniProtKB-UniRule"/>
</dbReference>
<evidence type="ECO:0000256" key="11">
    <source>
        <dbReference type="PIRSR" id="PIRSR610347-1"/>
    </source>
</evidence>
<dbReference type="GO" id="GO:0016226">
    <property type="term" value="P:iron-sulfur cluster assembly"/>
    <property type="evidence" value="ECO:0007669"/>
    <property type="project" value="UniProtKB-UniRule"/>
</dbReference>
<keyword evidence="7 10" id="KW-0408">Iron</keyword>
<dbReference type="GO" id="GO:0046872">
    <property type="term" value="F:metal ion binding"/>
    <property type="evidence" value="ECO:0007669"/>
    <property type="project" value="UniProtKB-KW"/>
</dbReference>
<comment type="cofactor">
    <cofactor evidence="1 10">
        <name>[4Fe-4S] cluster</name>
        <dbReference type="ChEBI" id="CHEBI:49883"/>
    </cofactor>
</comment>
<feature type="short sequence motif" description="Cx2C motif 1" evidence="10">
    <location>
        <begin position="231"/>
        <end position="234"/>
    </location>
</feature>
<dbReference type="PANTHER" id="PTHR13273:SF14">
    <property type="entry name" value="ANAMORSIN"/>
    <property type="match status" value="1"/>
</dbReference>
<feature type="binding site" evidence="10">
    <location>
        <position position="231"/>
    </location>
    <ligand>
        <name>[4Fe-4S] cluster</name>
        <dbReference type="ChEBI" id="CHEBI:49883"/>
    </ligand>
</feature>
<evidence type="ECO:0000259" key="12">
    <source>
        <dbReference type="Pfam" id="PF05093"/>
    </source>
</evidence>